<comment type="caution">
    <text evidence="1">The sequence shown here is derived from an EMBL/GenBank/DDBJ whole genome shotgun (WGS) entry which is preliminary data.</text>
</comment>
<organism evidence="1 2">
    <name type="scientific">Phocaeicola massiliensis B84634 = Timone 84634 = DSM 17679 = JCM 13223</name>
    <dbReference type="NCBI Taxonomy" id="1121098"/>
    <lineage>
        <taxon>Bacteria</taxon>
        <taxon>Pseudomonadati</taxon>
        <taxon>Bacteroidota</taxon>
        <taxon>Bacteroidia</taxon>
        <taxon>Bacteroidales</taxon>
        <taxon>Bacteroidaceae</taxon>
        <taxon>Phocaeicola</taxon>
    </lineage>
</organism>
<gene>
    <name evidence="1" type="ORF">HMPREF1534_01509</name>
</gene>
<dbReference type="Proteomes" id="UP000017831">
    <property type="component" value="Unassembled WGS sequence"/>
</dbReference>
<dbReference type="GeneID" id="60062504"/>
<accession>U6RJZ5</accession>
<evidence type="ECO:0000313" key="1">
    <source>
        <dbReference type="EMBL" id="EOA55523.1"/>
    </source>
</evidence>
<evidence type="ECO:0008006" key="3">
    <source>
        <dbReference type="Google" id="ProtNLM"/>
    </source>
</evidence>
<dbReference type="HOGENOM" id="CLU_038260_0_0_10"/>
<proteinExistence type="predicted"/>
<dbReference type="OrthoDB" id="596512at2"/>
<dbReference type="STRING" id="1121098.HMPREF1534_01509"/>
<evidence type="ECO:0000313" key="2">
    <source>
        <dbReference type="Proteomes" id="UP000017831"/>
    </source>
</evidence>
<protein>
    <recommendedName>
        <fullName evidence="3">Capsule assembly protein Wzi</fullName>
    </recommendedName>
</protein>
<sequence>MKKIQLFLLQGLLSSVPLYTLTAQTTTPSTHYAVETGIVAGHGDYSPFWFTANRQGLSSVKTENGYLRAGIFHSQALGRHFTWKAGLDLATAYNYTSSFVVQQAYADLSYRWLNLSIGSKERTPELRNPKLSTGGLVESNSARPVPQVRIEIPQYISVPGTNHWLHIKGHLAYGTFTDNNWQEDFARSGNLYTKDVLYHSKSFFMKVGKKESFPLEFEAGLQMAAQFGGKQYVEGQKEPIMKMPSDFMDFIRVLIPMSGSDNAMEGEQINKYGNHVGSWNIGLTGYVQDWRIKAYYEHFFEDESQMFFGYGPWKDGLLEVEVTLPENQFIDALVYECMGSKNQTGPIFYEGFRGEFEQVSAKDNYYNHYIYQAWQHWGMAMGNPLFTGPVYNKDGRIMFANNRINAHHLGISGTPGKEWAYRLLLTYSRNWGTYDNPFDDVKKQFSSLLEVTYSPVKWNGWSFSISGAMDRGNLLGNNSGGMLVIRKTGLIK</sequence>
<reference evidence="1 2" key="1">
    <citation type="submission" date="2013-04" db="EMBL/GenBank/DDBJ databases">
        <title>The Genome Sequence of Bacteroides massiliensis DSM 17679.</title>
        <authorList>
            <consortium name="The Broad Institute Genomics Platform"/>
            <person name="Earl A."/>
            <person name="Ward D."/>
            <person name="Feldgarden M."/>
            <person name="Gevers D."/>
            <person name="Martens E."/>
            <person name="Fenner L."/>
            <person name="Roux V."/>
            <person name="Mallet M.N."/>
            <person name="Raoult D."/>
            <person name="Walker B."/>
            <person name="Young S."/>
            <person name="Zeng Q."/>
            <person name="Gargeya S."/>
            <person name="Fitzgerald M."/>
            <person name="Haas B."/>
            <person name="Abouelleil A."/>
            <person name="Allen A.W."/>
            <person name="Alvarado L."/>
            <person name="Arachchi H.M."/>
            <person name="Berlin A.M."/>
            <person name="Chapman S.B."/>
            <person name="Gainer-Dewar J."/>
            <person name="Goldberg J."/>
            <person name="Griggs A."/>
            <person name="Gujja S."/>
            <person name="Hansen M."/>
            <person name="Howarth C."/>
            <person name="Imamovic A."/>
            <person name="Ireland A."/>
            <person name="Larimer J."/>
            <person name="McCowan C."/>
            <person name="Murphy C."/>
            <person name="Pearson M."/>
            <person name="Poon T.W."/>
            <person name="Priest M."/>
            <person name="Roberts A."/>
            <person name="Saif S."/>
            <person name="Shea T."/>
            <person name="Sisk P."/>
            <person name="Sykes S."/>
            <person name="Wortman J."/>
            <person name="Nusbaum C."/>
            <person name="Birren B."/>
        </authorList>
    </citation>
    <scope>NUCLEOTIDE SEQUENCE [LARGE SCALE GENOMIC DNA]</scope>
    <source>
        <strain evidence="2">B84634 / Timone 84634 / DSM 17679 / JCM 13223</strain>
    </source>
</reference>
<dbReference type="Gene3D" id="2.40.160.130">
    <property type="entry name" value="Capsule assembly protein Wzi"/>
    <property type="match status" value="1"/>
</dbReference>
<dbReference type="EMBL" id="AQHY01000019">
    <property type="protein sequence ID" value="EOA55523.1"/>
    <property type="molecule type" value="Genomic_DNA"/>
</dbReference>
<dbReference type="eggNOG" id="ENOG502Z7XP">
    <property type="taxonomic scope" value="Bacteria"/>
</dbReference>
<dbReference type="PATRIC" id="fig|1121098.3.peg.1528"/>
<dbReference type="RefSeq" id="WP_005939166.1">
    <property type="nucleotide sequence ID" value="NZ_KB890375.1"/>
</dbReference>
<dbReference type="InterPro" id="IPR038636">
    <property type="entry name" value="Wzi_sf"/>
</dbReference>
<dbReference type="AlphaFoldDB" id="U6RJZ5"/>
<keyword evidence="2" id="KW-1185">Reference proteome</keyword>
<name>U6RJZ5_9BACT</name>